<accession>A0A7V5P119</accession>
<dbReference type="EMBL" id="DROK01000212">
    <property type="protein sequence ID" value="HHI97642.1"/>
    <property type="molecule type" value="Genomic_DNA"/>
</dbReference>
<protein>
    <submittedName>
        <fullName evidence="1">Glycosyltransferase</fullName>
    </submittedName>
</protein>
<dbReference type="Pfam" id="PF13692">
    <property type="entry name" value="Glyco_trans_1_4"/>
    <property type="match status" value="1"/>
</dbReference>
<dbReference type="AlphaFoldDB" id="A0A7V5P119"/>
<feature type="non-terminal residue" evidence="1">
    <location>
        <position position="1"/>
    </location>
</feature>
<evidence type="ECO:0000313" key="1">
    <source>
        <dbReference type="EMBL" id="HHI97642.1"/>
    </source>
</evidence>
<sequence>FLVSANEAELFRRKVLNSSKITVVENGVDLSFFNPHHQSSLSKEGPAVVFTGAMDYPPNAEAVTWFAQNCWPAVKKRCPGARFYVVGKDPLPEVKALHRKDDIIVTGFVPDARDYLALADVCIAPLQLARGVQNKILEAAAMGRAIVATPQAAEGINLKEREEIFIARTPEEFANCTALLLRDQNLARSLGERARKRVEKEYSWEKKLETLTHLFS</sequence>
<dbReference type="CDD" id="cd03801">
    <property type="entry name" value="GT4_PimA-like"/>
    <property type="match status" value="1"/>
</dbReference>
<organism evidence="1">
    <name type="scientific">Thermodesulfatator atlanticus</name>
    <dbReference type="NCBI Taxonomy" id="501497"/>
    <lineage>
        <taxon>Bacteria</taxon>
        <taxon>Pseudomonadati</taxon>
        <taxon>Thermodesulfobacteriota</taxon>
        <taxon>Thermodesulfobacteria</taxon>
        <taxon>Thermodesulfobacteriales</taxon>
        <taxon>Thermodesulfatatoraceae</taxon>
        <taxon>Thermodesulfatator</taxon>
    </lineage>
</organism>
<dbReference type="Gene3D" id="3.40.50.2000">
    <property type="entry name" value="Glycogen Phosphorylase B"/>
    <property type="match status" value="2"/>
</dbReference>
<comment type="caution">
    <text evidence="1">The sequence shown here is derived from an EMBL/GenBank/DDBJ whole genome shotgun (WGS) entry which is preliminary data.</text>
</comment>
<dbReference type="PANTHER" id="PTHR12526">
    <property type="entry name" value="GLYCOSYLTRANSFERASE"/>
    <property type="match status" value="1"/>
</dbReference>
<gene>
    <name evidence="1" type="ORF">ENJ96_07290</name>
</gene>
<reference evidence="1" key="1">
    <citation type="journal article" date="2020" name="mSystems">
        <title>Genome- and Community-Level Interaction Insights into Carbon Utilization and Element Cycling Functions of Hydrothermarchaeota in Hydrothermal Sediment.</title>
        <authorList>
            <person name="Zhou Z."/>
            <person name="Liu Y."/>
            <person name="Xu W."/>
            <person name="Pan J."/>
            <person name="Luo Z.H."/>
            <person name="Li M."/>
        </authorList>
    </citation>
    <scope>NUCLEOTIDE SEQUENCE [LARGE SCALE GENOMIC DNA]</scope>
    <source>
        <strain evidence="1">HyVt-533</strain>
    </source>
</reference>
<dbReference type="Proteomes" id="UP000886101">
    <property type="component" value="Unassembled WGS sequence"/>
</dbReference>
<dbReference type="SUPFAM" id="SSF53756">
    <property type="entry name" value="UDP-Glycosyltransferase/glycogen phosphorylase"/>
    <property type="match status" value="1"/>
</dbReference>
<proteinExistence type="predicted"/>
<name>A0A7V5P119_9BACT</name>